<evidence type="ECO:0000313" key="1">
    <source>
        <dbReference type="EMBL" id="RDU22226.1"/>
    </source>
</evidence>
<accession>A0A371ARN9</accession>
<dbReference type="RefSeq" id="WP_115483407.1">
    <property type="nucleotide sequence ID" value="NZ_QRCT01000050.1"/>
</dbReference>
<comment type="caution">
    <text evidence="1">The sequence shown here is derived from an EMBL/GenBank/DDBJ whole genome shotgun (WGS) entry which is preliminary data.</text>
</comment>
<reference evidence="1 2" key="1">
    <citation type="submission" date="2018-07" db="EMBL/GenBank/DDBJ databases">
        <title>Anaerosacharophilus polymeroproducens gen. nov. sp. nov., an anaerobic bacterium isolated from salt field.</title>
        <authorList>
            <person name="Kim W."/>
            <person name="Yang S.-H."/>
            <person name="Oh J."/>
            <person name="Lee J.-H."/>
            <person name="Kwon K.K."/>
        </authorList>
    </citation>
    <scope>NUCLEOTIDE SEQUENCE [LARGE SCALE GENOMIC DNA]</scope>
    <source>
        <strain evidence="1 2">MCWD5</strain>
    </source>
</reference>
<keyword evidence="2" id="KW-1185">Reference proteome</keyword>
<evidence type="ECO:0000313" key="2">
    <source>
        <dbReference type="Proteomes" id="UP000255036"/>
    </source>
</evidence>
<proteinExistence type="predicted"/>
<gene>
    <name evidence="1" type="ORF">DWV06_17030</name>
</gene>
<organism evidence="1 2">
    <name type="scientific">Anaerosacchariphilus polymeriproducens</name>
    <dbReference type="NCBI Taxonomy" id="1812858"/>
    <lineage>
        <taxon>Bacteria</taxon>
        <taxon>Bacillati</taxon>
        <taxon>Bacillota</taxon>
        <taxon>Clostridia</taxon>
        <taxon>Lachnospirales</taxon>
        <taxon>Lachnospiraceae</taxon>
        <taxon>Anaerosacchariphilus</taxon>
    </lineage>
</organism>
<dbReference type="OrthoDB" id="1827292at2"/>
<dbReference type="EMBL" id="QRCT01000050">
    <property type="protein sequence ID" value="RDU22226.1"/>
    <property type="molecule type" value="Genomic_DNA"/>
</dbReference>
<name>A0A371ARN9_9FIRM</name>
<sequence length="129" mass="15111">MSSIEFNDVLKKYSINTITKIKDFLISEIASDNFEETINFVKCSDEKKQKDFADELYQGNKYKGIFLEGNQYLLGCFEDKVTIIDFIGEEYGMQEIYSKMILPIDDFIYIISHKNEMLQQIDTINKKDS</sequence>
<dbReference type="Proteomes" id="UP000255036">
    <property type="component" value="Unassembled WGS sequence"/>
</dbReference>
<protein>
    <submittedName>
        <fullName evidence="1">Uncharacterized protein</fullName>
    </submittedName>
</protein>
<dbReference type="AlphaFoldDB" id="A0A371ARN9"/>